<reference evidence="1" key="1">
    <citation type="submission" date="2022-02" db="EMBL/GenBank/DDBJ databases">
        <title>Plant Genome Project.</title>
        <authorList>
            <person name="Zhang R.-G."/>
        </authorList>
    </citation>
    <scope>NUCLEOTIDE SEQUENCE</scope>
    <source>
        <strain evidence="1">AT1</strain>
    </source>
</reference>
<protein>
    <submittedName>
        <fullName evidence="1">Uncharacterized protein</fullName>
    </submittedName>
</protein>
<comment type="caution">
    <text evidence="1">The sequence shown here is derived from an EMBL/GenBank/DDBJ whole genome shotgun (WGS) entry which is preliminary data.</text>
</comment>
<organism evidence="1 2">
    <name type="scientific">Rhododendron molle</name>
    <name type="common">Chinese azalea</name>
    <name type="synonym">Azalea mollis</name>
    <dbReference type="NCBI Taxonomy" id="49168"/>
    <lineage>
        <taxon>Eukaryota</taxon>
        <taxon>Viridiplantae</taxon>
        <taxon>Streptophyta</taxon>
        <taxon>Embryophyta</taxon>
        <taxon>Tracheophyta</taxon>
        <taxon>Spermatophyta</taxon>
        <taxon>Magnoliopsida</taxon>
        <taxon>eudicotyledons</taxon>
        <taxon>Gunneridae</taxon>
        <taxon>Pentapetalae</taxon>
        <taxon>asterids</taxon>
        <taxon>Ericales</taxon>
        <taxon>Ericaceae</taxon>
        <taxon>Ericoideae</taxon>
        <taxon>Rhodoreae</taxon>
        <taxon>Rhododendron</taxon>
    </lineage>
</organism>
<dbReference type="EMBL" id="CM046391">
    <property type="protein sequence ID" value="KAI8560754.1"/>
    <property type="molecule type" value="Genomic_DNA"/>
</dbReference>
<sequence length="388" mass="42076">MEGPSLGLSSGTAENEGELELGLGLSLGGGSVKAAAKGSQWGDYGRILTAKDFPNGFCNRAANTNTGADAGVGTKRAAADSVSPTRQVGSPAAAATPGVRSPQSSPDSPVAMPYESSETIAYCSAYWYEQFACQVVGWPPIKAYRMNSLVNQAKSPNPEEDKGVGGDDVMKDVAKKKVSYGSKNTNSGGKEIKGHIGFVKVNMDGLAIGRKVDLNSHASYDTLAQALEEMFFKPNITIGPIRGEKEQATKPSKLLDGSSDFVLTYEDKEGDWMLVGDVPWGFLAQEWRKDEMWRITSELSPLSVVDNLAVDSAMLTCLVFLIVQDVFEHCKEASNHEDLRSERPWYSASLQDSKRGMTDKEAGLFSFTAAERNHHRLKMTIKENREVE</sequence>
<keyword evidence="2" id="KW-1185">Reference proteome</keyword>
<proteinExistence type="predicted"/>
<evidence type="ECO:0000313" key="2">
    <source>
        <dbReference type="Proteomes" id="UP001062846"/>
    </source>
</evidence>
<accession>A0ACC0P6U9</accession>
<name>A0ACC0P6U9_RHOML</name>
<dbReference type="Proteomes" id="UP001062846">
    <property type="component" value="Chromosome 4"/>
</dbReference>
<evidence type="ECO:0000313" key="1">
    <source>
        <dbReference type="EMBL" id="KAI8560754.1"/>
    </source>
</evidence>
<gene>
    <name evidence="1" type="ORF">RHMOL_Rhmol04G0280800</name>
</gene>